<dbReference type="Proteomes" id="UP001162060">
    <property type="component" value="Unassembled WGS sequence"/>
</dbReference>
<accession>A0AAV1UBE6</accession>
<feature type="region of interest" description="Disordered" evidence="1">
    <location>
        <begin position="145"/>
        <end position="171"/>
    </location>
</feature>
<feature type="region of interest" description="Disordered" evidence="1">
    <location>
        <begin position="1"/>
        <end position="27"/>
    </location>
</feature>
<evidence type="ECO:0000256" key="1">
    <source>
        <dbReference type="SAM" id="MobiDB-lite"/>
    </source>
</evidence>
<gene>
    <name evidence="2" type="ORF">PM001_LOCUS16661</name>
</gene>
<evidence type="ECO:0008006" key="4">
    <source>
        <dbReference type="Google" id="ProtNLM"/>
    </source>
</evidence>
<evidence type="ECO:0000313" key="3">
    <source>
        <dbReference type="Proteomes" id="UP001162060"/>
    </source>
</evidence>
<feature type="compositionally biased region" description="Basic residues" evidence="1">
    <location>
        <begin position="349"/>
        <end position="363"/>
    </location>
</feature>
<feature type="region of interest" description="Disordered" evidence="1">
    <location>
        <begin position="270"/>
        <end position="291"/>
    </location>
</feature>
<dbReference type="EMBL" id="CAKLBY020000175">
    <property type="protein sequence ID" value="CAK7931511.1"/>
    <property type="molecule type" value="Genomic_DNA"/>
</dbReference>
<feature type="compositionally biased region" description="Basic and acidic residues" evidence="1">
    <location>
        <begin position="15"/>
        <end position="27"/>
    </location>
</feature>
<proteinExistence type="predicted"/>
<feature type="compositionally biased region" description="Basic and acidic residues" evidence="1">
    <location>
        <begin position="374"/>
        <end position="383"/>
    </location>
</feature>
<name>A0AAV1UBE6_9STRA</name>
<sequence>MLARKYRNPWPTESDFSRDSSSRNLPRADSESLISAFTAESAAPTTAGACSSATSSNNSVVGLNGPKGYTREELVNFWSELSLVAKRRLLRIRRETYLTALDQFLVGKNLCCECHDNIVAEWEDHEQKRSGSRSLQDVFSVFPPFLDDEDEDDEGEDDEEIDDEETGRLEDDLEDDMLAAEDIMLGDEELVFKYELERESRQNACGKGSVVSNEYLAALEVGKRQEDELMRLIQKEERYIIIREDHTEFIMDLIRCGEQFSYASTFRSGFDDDDSKDSDNEDDVDDTCPGANTSHLAQEYILEVLAIKFREQLEDAYQEALQHSLAIQAELLQDELADLKASQKPSTSSRKKKNKKEKKRRKKEAAAAAAQRVPEMEHPRDARTSALTPGPLAPRPAAVMALQQQHPPTEPRDPDGDEVDREVEQFRQLLERINTGSASRARKKLVLPPGSFLHPSSMTVL</sequence>
<feature type="region of interest" description="Disordered" evidence="1">
    <location>
        <begin position="340"/>
        <end position="421"/>
    </location>
</feature>
<comment type="caution">
    <text evidence="2">The sequence shown here is derived from an EMBL/GenBank/DDBJ whole genome shotgun (WGS) entry which is preliminary data.</text>
</comment>
<protein>
    <recommendedName>
        <fullName evidence="4">Stress response protein NST1</fullName>
    </recommendedName>
</protein>
<organism evidence="2 3">
    <name type="scientific">Peronospora matthiolae</name>
    <dbReference type="NCBI Taxonomy" id="2874970"/>
    <lineage>
        <taxon>Eukaryota</taxon>
        <taxon>Sar</taxon>
        <taxon>Stramenopiles</taxon>
        <taxon>Oomycota</taxon>
        <taxon>Peronosporomycetes</taxon>
        <taxon>Peronosporales</taxon>
        <taxon>Peronosporaceae</taxon>
        <taxon>Peronospora</taxon>
    </lineage>
</organism>
<evidence type="ECO:0000313" key="2">
    <source>
        <dbReference type="EMBL" id="CAK7931511.1"/>
    </source>
</evidence>
<reference evidence="2" key="1">
    <citation type="submission" date="2024-01" db="EMBL/GenBank/DDBJ databases">
        <authorList>
            <person name="Webb A."/>
        </authorList>
    </citation>
    <scope>NUCLEOTIDE SEQUENCE</scope>
    <source>
        <strain evidence="2">Pm1</strain>
    </source>
</reference>
<feature type="compositionally biased region" description="Acidic residues" evidence="1">
    <location>
        <begin position="146"/>
        <end position="171"/>
    </location>
</feature>
<dbReference type="AlphaFoldDB" id="A0AAV1UBE6"/>
<feature type="compositionally biased region" description="Acidic residues" evidence="1">
    <location>
        <begin position="271"/>
        <end position="286"/>
    </location>
</feature>